<feature type="transmembrane region" description="Helical" evidence="2">
    <location>
        <begin position="39"/>
        <end position="57"/>
    </location>
</feature>
<gene>
    <name evidence="3" type="ORF">TEOVI_000582200</name>
</gene>
<feature type="compositionally biased region" description="Basic residues" evidence="1">
    <location>
        <begin position="1"/>
        <end position="23"/>
    </location>
</feature>
<feature type="transmembrane region" description="Helical" evidence="2">
    <location>
        <begin position="193"/>
        <end position="216"/>
    </location>
</feature>
<organism evidence="3 4">
    <name type="scientific">Trypanosoma equiperdum</name>
    <dbReference type="NCBI Taxonomy" id="5694"/>
    <lineage>
        <taxon>Eukaryota</taxon>
        <taxon>Discoba</taxon>
        <taxon>Euglenozoa</taxon>
        <taxon>Kinetoplastea</taxon>
        <taxon>Metakinetoplastina</taxon>
        <taxon>Trypanosomatida</taxon>
        <taxon>Trypanosomatidae</taxon>
        <taxon>Trypanosoma</taxon>
    </lineage>
</organism>
<evidence type="ECO:0000313" key="3">
    <source>
        <dbReference type="EMBL" id="SCU64279.1"/>
    </source>
</evidence>
<evidence type="ECO:0000313" key="4">
    <source>
        <dbReference type="Proteomes" id="UP000195570"/>
    </source>
</evidence>
<dbReference type="EMBL" id="CZPT02000030">
    <property type="protein sequence ID" value="SCU64279.1"/>
    <property type="molecule type" value="Genomic_DNA"/>
</dbReference>
<dbReference type="GO" id="GO:0022857">
    <property type="term" value="F:transmembrane transporter activity"/>
    <property type="evidence" value="ECO:0007669"/>
    <property type="project" value="InterPro"/>
</dbReference>
<keyword evidence="4" id="KW-1185">Reference proteome</keyword>
<dbReference type="AlphaFoldDB" id="A0A1G4HYC7"/>
<keyword evidence="2" id="KW-0472">Membrane</keyword>
<proteinExistence type="predicted"/>
<comment type="caution">
    <text evidence="3">The sequence shown here is derived from an EMBL/GenBank/DDBJ whole genome shotgun (WGS) entry which is preliminary data.</text>
</comment>
<accession>A0A1G4HYC7</accession>
<evidence type="ECO:0000256" key="2">
    <source>
        <dbReference type="SAM" id="Phobius"/>
    </source>
</evidence>
<feature type="region of interest" description="Disordered" evidence="1">
    <location>
        <begin position="1"/>
        <end position="27"/>
    </location>
</feature>
<dbReference type="InterPro" id="IPR011701">
    <property type="entry name" value="MFS"/>
</dbReference>
<feature type="transmembrane region" description="Helical" evidence="2">
    <location>
        <begin position="275"/>
        <end position="297"/>
    </location>
</feature>
<evidence type="ECO:0000256" key="1">
    <source>
        <dbReference type="SAM" id="MobiDB-lite"/>
    </source>
</evidence>
<dbReference type="SUPFAM" id="SSF103473">
    <property type="entry name" value="MFS general substrate transporter"/>
    <property type="match status" value="1"/>
</dbReference>
<feature type="transmembrane region" description="Helical" evidence="2">
    <location>
        <begin position="332"/>
        <end position="357"/>
    </location>
</feature>
<dbReference type="Gene3D" id="1.20.1250.20">
    <property type="entry name" value="MFS general substrate transporter like domains"/>
    <property type="match status" value="1"/>
</dbReference>
<dbReference type="Pfam" id="PF07690">
    <property type="entry name" value="MFS_1"/>
    <property type="match status" value="1"/>
</dbReference>
<dbReference type="Proteomes" id="UP000195570">
    <property type="component" value="Unassembled WGS sequence"/>
</dbReference>
<feature type="transmembrane region" description="Helical" evidence="2">
    <location>
        <begin position="243"/>
        <end position="263"/>
    </location>
</feature>
<feature type="transmembrane region" description="Helical" evidence="2">
    <location>
        <begin position="63"/>
        <end position="84"/>
    </location>
</feature>
<protein>
    <submittedName>
        <fullName evidence="3">Major facilitator superfamily, putative</fullName>
    </submittedName>
</protein>
<feature type="transmembrane region" description="Helical" evidence="2">
    <location>
        <begin position="306"/>
        <end position="326"/>
    </location>
</feature>
<feature type="transmembrane region" description="Helical" evidence="2">
    <location>
        <begin position="400"/>
        <end position="417"/>
    </location>
</feature>
<feature type="transmembrane region" description="Helical" evidence="2">
    <location>
        <begin position="96"/>
        <end position="118"/>
    </location>
</feature>
<dbReference type="InterPro" id="IPR036259">
    <property type="entry name" value="MFS_trans_sf"/>
</dbReference>
<dbReference type="VEuPathDB" id="TriTrypDB:TEOVI_000582200"/>
<keyword evidence="2" id="KW-0812">Transmembrane</keyword>
<name>A0A1G4HYC7_TRYEQ</name>
<sequence length="464" mass="51230">MEGGLRKRTTSLKRVRKPTIRRKSSSEDNQVVPWETRSIALLLCAAGCADIVAMAALSPLIVMFTQTLSITVFETIIAQLLYLVPQIFSTFVAERFAIRFGGIVLYSLALFATSVSAFLSTAALHCKSVPMYLVSRTVAGLFRHSATVSAVVGHQYPEFSRCCDVKHFAPYFLGVAVILGGVLGDWWPNIAAISGVMALVEFITAVAVGVVAFIFARTPKTVPTAQRQSTLREWLLLQPGSKIAHLLPVALLGFCASIVQSLYPSVDRRVFNFSYLAVGAHMMVDTFMQIFVAPLVLRRYKGTPRVLVCLCSLLFFLSMWASSRFAKHGMGFYFVVSTLLTDLPAAVLQSAFTAYTTNSFKEAERELALKMQVCARKIMKQWQPVLFMVIQMLLPDEKNVNQLVGVPLALGVMMFVLSNRVDASMAAVAVGCAAFIIFSPIDDEEMMENLSSMLRWEFPTFLMG</sequence>
<dbReference type="RefSeq" id="XP_067076061.1">
    <property type="nucleotide sequence ID" value="XM_067219960.1"/>
</dbReference>
<feature type="transmembrane region" description="Helical" evidence="2">
    <location>
        <begin position="168"/>
        <end position="187"/>
    </location>
</feature>
<dbReference type="GeneID" id="92379761"/>
<keyword evidence="2" id="KW-1133">Transmembrane helix</keyword>
<feature type="transmembrane region" description="Helical" evidence="2">
    <location>
        <begin position="424"/>
        <end position="441"/>
    </location>
</feature>
<reference evidence="3" key="1">
    <citation type="submission" date="2016-09" db="EMBL/GenBank/DDBJ databases">
        <authorList>
            <person name="Hebert L."/>
            <person name="Moumen B."/>
        </authorList>
    </citation>
    <scope>NUCLEOTIDE SEQUENCE [LARGE SCALE GENOMIC DNA]</scope>
    <source>
        <strain evidence="3">OVI</strain>
    </source>
</reference>